<protein>
    <recommendedName>
        <fullName evidence="1">Bacterial transcriptional activator domain-containing protein</fullName>
    </recommendedName>
</protein>
<accession>A0A5A5T649</accession>
<dbReference type="InterPro" id="IPR016032">
    <property type="entry name" value="Sig_transdc_resp-reg_C-effctor"/>
</dbReference>
<organism evidence="2 3">
    <name type="scientific">Dictyobacter arantiisoli</name>
    <dbReference type="NCBI Taxonomy" id="2014874"/>
    <lineage>
        <taxon>Bacteria</taxon>
        <taxon>Bacillati</taxon>
        <taxon>Chloroflexota</taxon>
        <taxon>Ktedonobacteria</taxon>
        <taxon>Ktedonobacterales</taxon>
        <taxon>Dictyobacteraceae</taxon>
        <taxon>Dictyobacter</taxon>
    </lineage>
</organism>
<dbReference type="InterPro" id="IPR051677">
    <property type="entry name" value="AfsR-DnrI-RedD_regulator"/>
</dbReference>
<sequence>MQALDHYVQQEKPLYPYLRVTTLGEFTLTHALPTSIGRPSYHALNSAGANSRKAAITMLKVLLCSPRRRIAKSALIEALWPRHQGINAEHALDTTASVLRRHILYLPEETAEREDSLLQTRRINGETVFLLPDQAWLWVDADALLKLAHTALHKEKQGENPLRYLEAAHLLDKGMFLEDDIQAPWSQRRRYIIDGAQRRVLYHLVDLHMQARRIRQAEELLYLFLQTYPQDEDALCRLILLLAEQGRRQEALHIAHYSINIIREDKNEPAIYTQELARRIQHGLLIREQQAAYRTIQQRSLLIIIAVA</sequence>
<dbReference type="InterPro" id="IPR005158">
    <property type="entry name" value="BTAD"/>
</dbReference>
<evidence type="ECO:0000259" key="1">
    <source>
        <dbReference type="SMART" id="SM01043"/>
    </source>
</evidence>
<dbReference type="PANTHER" id="PTHR35807">
    <property type="entry name" value="TRANSCRIPTIONAL REGULATOR REDD-RELATED"/>
    <property type="match status" value="1"/>
</dbReference>
<dbReference type="GO" id="GO:0006355">
    <property type="term" value="P:regulation of DNA-templated transcription"/>
    <property type="evidence" value="ECO:0007669"/>
    <property type="project" value="InterPro"/>
</dbReference>
<dbReference type="EMBL" id="BIXY01000002">
    <property type="protein sequence ID" value="GCF06705.1"/>
    <property type="molecule type" value="Genomic_DNA"/>
</dbReference>
<dbReference type="InterPro" id="IPR011990">
    <property type="entry name" value="TPR-like_helical_dom_sf"/>
</dbReference>
<dbReference type="Gene3D" id="1.10.10.10">
    <property type="entry name" value="Winged helix-like DNA-binding domain superfamily/Winged helix DNA-binding domain"/>
    <property type="match status" value="1"/>
</dbReference>
<keyword evidence="3" id="KW-1185">Reference proteome</keyword>
<dbReference type="Gene3D" id="1.25.40.10">
    <property type="entry name" value="Tetratricopeptide repeat domain"/>
    <property type="match status" value="1"/>
</dbReference>
<dbReference type="Proteomes" id="UP000322530">
    <property type="component" value="Unassembled WGS sequence"/>
</dbReference>
<feature type="domain" description="Bacterial transcriptional activator" evidence="1">
    <location>
        <begin position="139"/>
        <end position="281"/>
    </location>
</feature>
<comment type="caution">
    <text evidence="2">The sequence shown here is derived from an EMBL/GenBank/DDBJ whole genome shotgun (WGS) entry which is preliminary data.</text>
</comment>
<evidence type="ECO:0000313" key="2">
    <source>
        <dbReference type="EMBL" id="GCF06705.1"/>
    </source>
</evidence>
<dbReference type="RefSeq" id="WP_172631778.1">
    <property type="nucleotide sequence ID" value="NZ_BIXY01000002.1"/>
</dbReference>
<name>A0A5A5T649_9CHLR</name>
<dbReference type="Pfam" id="PF03704">
    <property type="entry name" value="BTAD"/>
    <property type="match status" value="1"/>
</dbReference>
<dbReference type="InterPro" id="IPR036388">
    <property type="entry name" value="WH-like_DNA-bd_sf"/>
</dbReference>
<dbReference type="SUPFAM" id="SSF46894">
    <property type="entry name" value="C-terminal effector domain of the bipartite response regulators"/>
    <property type="match status" value="1"/>
</dbReference>
<dbReference type="PANTHER" id="PTHR35807:SF2">
    <property type="entry name" value="TRANSCRIPTIONAL ACTIVATOR DOMAIN"/>
    <property type="match status" value="1"/>
</dbReference>
<dbReference type="AlphaFoldDB" id="A0A5A5T649"/>
<evidence type="ECO:0000313" key="3">
    <source>
        <dbReference type="Proteomes" id="UP000322530"/>
    </source>
</evidence>
<proteinExistence type="predicted"/>
<gene>
    <name evidence="2" type="ORF">KDI_02690</name>
</gene>
<dbReference type="SUPFAM" id="SSF48452">
    <property type="entry name" value="TPR-like"/>
    <property type="match status" value="1"/>
</dbReference>
<reference evidence="2 3" key="1">
    <citation type="submission" date="2019-01" db="EMBL/GenBank/DDBJ databases">
        <title>Draft genome sequence of Dictyobacter sp. Uno17.</title>
        <authorList>
            <person name="Wang C.M."/>
            <person name="Zheng Y."/>
            <person name="Sakai Y."/>
            <person name="Abe K."/>
            <person name="Yokota A."/>
            <person name="Yabe S."/>
        </authorList>
    </citation>
    <scope>NUCLEOTIDE SEQUENCE [LARGE SCALE GENOMIC DNA]</scope>
    <source>
        <strain evidence="2 3">Uno17</strain>
    </source>
</reference>
<dbReference type="SMART" id="SM01043">
    <property type="entry name" value="BTAD"/>
    <property type="match status" value="1"/>
</dbReference>
<dbReference type="GO" id="GO:0003677">
    <property type="term" value="F:DNA binding"/>
    <property type="evidence" value="ECO:0007669"/>
    <property type="project" value="InterPro"/>
</dbReference>